<keyword evidence="2" id="KW-0732">Signal</keyword>
<feature type="chain" id="PRO_5014382701" evidence="2">
    <location>
        <begin position="19"/>
        <end position="149"/>
    </location>
</feature>
<dbReference type="EMBL" id="KZ613501">
    <property type="protein sequence ID" value="PMD17111.1"/>
    <property type="molecule type" value="Genomic_DNA"/>
</dbReference>
<name>A0A2J6PSW7_9HELO</name>
<feature type="signal peptide" evidence="2">
    <location>
        <begin position="1"/>
        <end position="18"/>
    </location>
</feature>
<evidence type="ECO:0000256" key="2">
    <source>
        <dbReference type="SAM" id="SignalP"/>
    </source>
</evidence>
<evidence type="ECO:0000313" key="3">
    <source>
        <dbReference type="EMBL" id="PMD17111.1"/>
    </source>
</evidence>
<protein>
    <submittedName>
        <fullName evidence="3">Uncharacterized protein</fullName>
    </submittedName>
</protein>
<evidence type="ECO:0000313" key="4">
    <source>
        <dbReference type="Proteomes" id="UP000235672"/>
    </source>
</evidence>
<feature type="region of interest" description="Disordered" evidence="1">
    <location>
        <begin position="59"/>
        <end position="79"/>
    </location>
</feature>
<feature type="compositionally biased region" description="Pro residues" evidence="1">
    <location>
        <begin position="133"/>
        <end position="142"/>
    </location>
</feature>
<proteinExistence type="predicted"/>
<keyword evidence="4" id="KW-1185">Reference proteome</keyword>
<dbReference type="Proteomes" id="UP000235672">
    <property type="component" value="Unassembled WGS sequence"/>
</dbReference>
<evidence type="ECO:0000256" key="1">
    <source>
        <dbReference type="SAM" id="MobiDB-lite"/>
    </source>
</evidence>
<gene>
    <name evidence="3" type="ORF">NA56DRAFT_279650</name>
</gene>
<sequence>MAWNGTALLFRERFVALAWSLQSEWTDKQTKDLNKMALYPPAPPRSNVTFHNSSQCKSVTKKSLYHSPKTVPCRKRKPKPSSCFWFLWWHSCFHPSYPSPRRTTRRCGQRTPLFPLWLAPAAPEPRPRGLLARPPPVVPRACPPGLLGS</sequence>
<organism evidence="3 4">
    <name type="scientific">Hyaloscypha hepaticicola</name>
    <dbReference type="NCBI Taxonomy" id="2082293"/>
    <lineage>
        <taxon>Eukaryota</taxon>
        <taxon>Fungi</taxon>
        <taxon>Dikarya</taxon>
        <taxon>Ascomycota</taxon>
        <taxon>Pezizomycotina</taxon>
        <taxon>Leotiomycetes</taxon>
        <taxon>Helotiales</taxon>
        <taxon>Hyaloscyphaceae</taxon>
        <taxon>Hyaloscypha</taxon>
    </lineage>
</organism>
<feature type="region of interest" description="Disordered" evidence="1">
    <location>
        <begin position="125"/>
        <end position="149"/>
    </location>
</feature>
<accession>A0A2J6PSW7</accession>
<reference evidence="3 4" key="1">
    <citation type="submission" date="2016-05" db="EMBL/GenBank/DDBJ databases">
        <title>A degradative enzymes factory behind the ericoid mycorrhizal symbiosis.</title>
        <authorList>
            <consortium name="DOE Joint Genome Institute"/>
            <person name="Martino E."/>
            <person name="Morin E."/>
            <person name="Grelet G."/>
            <person name="Kuo A."/>
            <person name="Kohler A."/>
            <person name="Daghino S."/>
            <person name="Barry K."/>
            <person name="Choi C."/>
            <person name="Cichocki N."/>
            <person name="Clum A."/>
            <person name="Copeland A."/>
            <person name="Hainaut M."/>
            <person name="Haridas S."/>
            <person name="Labutti K."/>
            <person name="Lindquist E."/>
            <person name="Lipzen A."/>
            <person name="Khouja H.-R."/>
            <person name="Murat C."/>
            <person name="Ohm R."/>
            <person name="Olson A."/>
            <person name="Spatafora J."/>
            <person name="Veneault-Fourrey C."/>
            <person name="Henrissat B."/>
            <person name="Grigoriev I."/>
            <person name="Martin F."/>
            <person name="Perotto S."/>
        </authorList>
    </citation>
    <scope>NUCLEOTIDE SEQUENCE [LARGE SCALE GENOMIC DNA]</scope>
    <source>
        <strain evidence="3 4">UAMH 7357</strain>
    </source>
</reference>
<dbReference type="AlphaFoldDB" id="A0A2J6PSW7"/>